<keyword evidence="1" id="KW-0175">Coiled coil</keyword>
<sequence length="474" mass="55799">MSDYQVSFQEFTEQLEHLLTERTHYLNTTTLPRLKDELRSFHTAYKTVYELLLKKGLVHEDPYQYEQRSAEIEIPPSDPFPEHEAADQMSIRLAAFDTQLNFLLTYYQFTIEFLSLERIRRILQLVNYIQWDAFTPTSTDITTRHAAVLVQKLRQGNDTLSGKIAGSSLNALTQTKQRILSLLRELSLFHREAYKFRVRQLLLLQHPAPAGAGPQEFASHVKRHFRATMGDQPYYRDLVQEIYEEDLGPHSEQKRAEVLARLASPREDRDRERRRKEDALLLLLLESLTTLLSTSTPLREALRILNANLALYTGRKRTLWEKFKDWIISLTHSDRKGPVFELDYVDITTGRQTTESLDMGEFGAFLSRLATSMDTYRRKLQQRGLELLRGQEDEALEYLARTLEHLIRTIRRLKATETYLKTELQRTEREKILPFKNEVSQIQTLMQRSNQKRHEYIARKEEEEQLRRLGIEEE</sequence>
<reference evidence="2 3" key="2">
    <citation type="journal article" date="2010" name="J. Bacteriol.">
        <title>Genome sequence of the polysaccharide-degrading, thermophilic anaerobe Spirochaeta thermophila DSM 6192.</title>
        <authorList>
            <person name="Angelov A."/>
            <person name="Liebl S."/>
            <person name="Ballschmiter M."/>
            <person name="Bomeke M."/>
            <person name="Lehmann R."/>
            <person name="Liesegang H."/>
            <person name="Daniel R."/>
            <person name="Liebl W."/>
        </authorList>
    </citation>
    <scope>NUCLEOTIDE SEQUENCE [LARGE SCALE GENOMIC DNA]</scope>
    <source>
        <strain evidence="3">ATCC 49972 / DSM 6192 / RI 19.B1</strain>
    </source>
</reference>
<reference key="1">
    <citation type="submission" date="2009-08" db="EMBL/GenBank/DDBJ databases">
        <title>The genome sequence of Spirochaeta thermophila DSM6192.</title>
        <authorList>
            <person name="Angelov A."/>
            <person name="Mientus M."/>
            <person name="Wittenberg S."/>
            <person name="Lehmann R."/>
            <person name="Liesegang H."/>
            <person name="Daniel R."/>
            <person name="Liebl W."/>
        </authorList>
    </citation>
    <scope>NUCLEOTIDE SEQUENCE</scope>
    <source>
        <strain>DSM 6192</strain>
    </source>
</reference>
<accession>E0RPX2</accession>
<dbReference type="Proteomes" id="UP000001296">
    <property type="component" value="Chromosome"/>
</dbReference>
<dbReference type="KEGG" id="sta:STHERM_c18900"/>
<protein>
    <submittedName>
        <fullName evidence="2">Uncharacterized protein</fullName>
    </submittedName>
</protein>
<feature type="coiled-coil region" evidence="1">
    <location>
        <begin position="410"/>
        <end position="466"/>
    </location>
</feature>
<proteinExistence type="predicted"/>
<dbReference type="HOGENOM" id="CLU_585163_0_0_12"/>
<dbReference type="RefSeq" id="WP_013314664.1">
    <property type="nucleotide sequence ID" value="NC_014484.1"/>
</dbReference>
<evidence type="ECO:0000313" key="3">
    <source>
        <dbReference type="Proteomes" id="UP000001296"/>
    </source>
</evidence>
<dbReference type="eggNOG" id="ENOG5033PNA">
    <property type="taxonomic scope" value="Bacteria"/>
</dbReference>
<gene>
    <name evidence="2" type="ordered locus">STHERM_c18900</name>
</gene>
<dbReference type="EMBL" id="CP001698">
    <property type="protein sequence ID" value="ADN02825.1"/>
    <property type="molecule type" value="Genomic_DNA"/>
</dbReference>
<evidence type="ECO:0000313" key="2">
    <source>
        <dbReference type="EMBL" id="ADN02825.1"/>
    </source>
</evidence>
<dbReference type="PaxDb" id="665571-STHERM_c18900"/>
<dbReference type="AlphaFoldDB" id="E0RPX2"/>
<evidence type="ECO:0000256" key="1">
    <source>
        <dbReference type="SAM" id="Coils"/>
    </source>
</evidence>
<organism evidence="2 3">
    <name type="scientific">Winmispira thermophila (strain ATCC 49972 / DSM 6192 / RI 19.B1)</name>
    <name type="common">Spirochaeta thermophila</name>
    <dbReference type="NCBI Taxonomy" id="665571"/>
    <lineage>
        <taxon>Bacteria</taxon>
        <taxon>Pseudomonadati</taxon>
        <taxon>Spirochaetota</taxon>
        <taxon>Spirochaetia</taxon>
        <taxon>Winmispirales</taxon>
        <taxon>Winmispiraceae</taxon>
        <taxon>Winmispira</taxon>
    </lineage>
</organism>
<name>E0RPX2_WINT6</name>